<evidence type="ECO:0000313" key="2">
    <source>
        <dbReference type="Proteomes" id="UP000267208"/>
    </source>
</evidence>
<accession>A0A386PTF6</accession>
<protein>
    <submittedName>
        <fullName evidence="1">Uncharacterized protein</fullName>
    </submittedName>
</protein>
<proteinExistence type="predicted"/>
<dbReference type="OrthoDB" id="2329632at2"/>
<name>A0A386PTF6_9LACO</name>
<gene>
    <name evidence="1" type="ORF">D1B17_06955</name>
</gene>
<dbReference type="KEGG" id="lzh:D1B17_06955"/>
<dbReference type="EMBL" id="CP031933">
    <property type="protein sequence ID" value="AYE38388.1"/>
    <property type="molecule type" value="Genomic_DNA"/>
</dbReference>
<evidence type="ECO:0000313" key="1">
    <source>
        <dbReference type="EMBL" id="AYE38388.1"/>
    </source>
</evidence>
<reference evidence="2" key="1">
    <citation type="submission" date="2018-08" db="EMBL/GenBank/DDBJ databases">
        <title>Genome of Lactobacillus sp. HBUAS52074.</title>
        <authorList>
            <person name="Guo Z."/>
            <person name="Zhang Z.D."/>
        </authorList>
    </citation>
    <scope>NUCLEOTIDE SEQUENCE [LARGE SCALE GENOMIC DNA]</scope>
    <source>
        <strain evidence="2">HBUAS52074</strain>
    </source>
</reference>
<sequence length="139" mass="16019">MFDYVLLTVYNVLVIKGKEVKIMTKSEIFVKAHKIAKEIIESVGDYMIAMSFALKQVYKEYADSFIDPNYNQIRLIQSKLIRSGKYSISDIFMNAEDGVREIAHKAGAYYGFNVYAKLLHGREKIAKVFISEKLWDEAC</sequence>
<keyword evidence="2" id="KW-1185">Reference proteome</keyword>
<organism evidence="1 2">
    <name type="scientific">Companilactobacillus zhachilii</name>
    <dbReference type="NCBI Taxonomy" id="2304606"/>
    <lineage>
        <taxon>Bacteria</taxon>
        <taxon>Bacillati</taxon>
        <taxon>Bacillota</taxon>
        <taxon>Bacilli</taxon>
        <taxon>Lactobacillales</taxon>
        <taxon>Lactobacillaceae</taxon>
        <taxon>Companilactobacillus</taxon>
    </lineage>
</organism>
<dbReference type="AlphaFoldDB" id="A0A386PTF6"/>
<dbReference type="Proteomes" id="UP000267208">
    <property type="component" value="Chromosome"/>
</dbReference>